<name>A0A0S8G6D5_UNCW3</name>
<dbReference type="Proteomes" id="UP000051096">
    <property type="component" value="Unassembled WGS sequence"/>
</dbReference>
<gene>
    <name evidence="2" type="ORF">AMJ87_11585</name>
</gene>
<dbReference type="PROSITE" id="PS50126">
    <property type="entry name" value="S1"/>
    <property type="match status" value="1"/>
</dbReference>
<reference evidence="2 3" key="1">
    <citation type="journal article" date="2015" name="Microbiome">
        <title>Genomic resolution of linkages in carbon, nitrogen, and sulfur cycling among widespread estuary sediment bacteria.</title>
        <authorList>
            <person name="Baker B.J."/>
            <person name="Lazar C.S."/>
            <person name="Teske A.P."/>
            <person name="Dick G.J."/>
        </authorList>
    </citation>
    <scope>NUCLEOTIDE SEQUENCE [LARGE SCALE GENOMIC DNA]</scope>
    <source>
        <strain evidence="2">SM23_60</strain>
    </source>
</reference>
<dbReference type="GO" id="GO:0003676">
    <property type="term" value="F:nucleic acid binding"/>
    <property type="evidence" value="ECO:0007669"/>
    <property type="project" value="InterPro"/>
</dbReference>
<feature type="non-terminal residue" evidence="2">
    <location>
        <position position="81"/>
    </location>
</feature>
<dbReference type="Gene3D" id="2.40.50.140">
    <property type="entry name" value="Nucleic acid-binding proteins"/>
    <property type="match status" value="1"/>
</dbReference>
<evidence type="ECO:0000313" key="3">
    <source>
        <dbReference type="Proteomes" id="UP000051096"/>
    </source>
</evidence>
<proteinExistence type="predicted"/>
<dbReference type="AlphaFoldDB" id="A0A0S8G6D5"/>
<dbReference type="InterPro" id="IPR012340">
    <property type="entry name" value="NA-bd_OB-fold"/>
</dbReference>
<evidence type="ECO:0000259" key="1">
    <source>
        <dbReference type="PROSITE" id="PS50126"/>
    </source>
</evidence>
<dbReference type="InterPro" id="IPR003029">
    <property type="entry name" value="S1_domain"/>
</dbReference>
<feature type="domain" description="S1 motif" evidence="1">
    <location>
        <begin position="26"/>
        <end position="81"/>
    </location>
</feature>
<dbReference type="EMBL" id="LJUO01000159">
    <property type="protein sequence ID" value="KPK68615.1"/>
    <property type="molecule type" value="Genomic_DNA"/>
</dbReference>
<organism evidence="2 3">
    <name type="scientific">candidate division WOR_3 bacterium SM23_60</name>
    <dbReference type="NCBI Taxonomy" id="1703780"/>
    <lineage>
        <taxon>Bacteria</taxon>
        <taxon>Bacteria division WOR-3</taxon>
    </lineage>
</organism>
<protein>
    <recommendedName>
        <fullName evidence="1">S1 motif domain-containing protein</fullName>
    </recommendedName>
</protein>
<dbReference type="Pfam" id="PF00575">
    <property type="entry name" value="S1"/>
    <property type="match status" value="1"/>
</dbReference>
<dbReference type="SUPFAM" id="SSF50249">
    <property type="entry name" value="Nucleic acid-binding proteins"/>
    <property type="match status" value="1"/>
</dbReference>
<evidence type="ECO:0000313" key="2">
    <source>
        <dbReference type="EMBL" id="KPK68615.1"/>
    </source>
</evidence>
<accession>A0A0S8G6D5</accession>
<comment type="caution">
    <text evidence="2">The sequence shown here is derived from an EMBL/GenBank/DDBJ whole genome shotgun (WGS) entry which is preliminary data.</text>
</comment>
<sequence length="81" mass="9125">MNDMKDYSQDEMKKLLEASFIAPKEGEIIKASIIKKTENGVLLDLGLKAEGFLPLEEFADPVDADVGKEIFVFLEAYENRD</sequence>